<keyword evidence="2" id="KW-1185">Reference proteome</keyword>
<dbReference type="Proteomes" id="UP000789525">
    <property type="component" value="Unassembled WGS sequence"/>
</dbReference>
<reference evidence="1" key="1">
    <citation type="submission" date="2021-06" db="EMBL/GenBank/DDBJ databases">
        <authorList>
            <person name="Kallberg Y."/>
            <person name="Tangrot J."/>
            <person name="Rosling A."/>
        </authorList>
    </citation>
    <scope>NUCLEOTIDE SEQUENCE</scope>
    <source>
        <strain evidence="1">CL356</strain>
    </source>
</reference>
<evidence type="ECO:0000313" key="1">
    <source>
        <dbReference type="EMBL" id="CAG8480533.1"/>
    </source>
</evidence>
<organism evidence="1 2">
    <name type="scientific">Acaulospora colombiana</name>
    <dbReference type="NCBI Taxonomy" id="27376"/>
    <lineage>
        <taxon>Eukaryota</taxon>
        <taxon>Fungi</taxon>
        <taxon>Fungi incertae sedis</taxon>
        <taxon>Mucoromycota</taxon>
        <taxon>Glomeromycotina</taxon>
        <taxon>Glomeromycetes</taxon>
        <taxon>Diversisporales</taxon>
        <taxon>Acaulosporaceae</taxon>
        <taxon>Acaulospora</taxon>
    </lineage>
</organism>
<protein>
    <submittedName>
        <fullName evidence="1">9469_t:CDS:1</fullName>
    </submittedName>
</protein>
<dbReference type="EMBL" id="CAJVPT010002411">
    <property type="protein sequence ID" value="CAG8480533.1"/>
    <property type="molecule type" value="Genomic_DNA"/>
</dbReference>
<comment type="caution">
    <text evidence="1">The sequence shown here is derived from an EMBL/GenBank/DDBJ whole genome shotgun (WGS) entry which is preliminary data.</text>
</comment>
<proteinExistence type="predicted"/>
<feature type="non-terminal residue" evidence="1">
    <location>
        <position position="64"/>
    </location>
</feature>
<evidence type="ECO:0000313" key="2">
    <source>
        <dbReference type="Proteomes" id="UP000789525"/>
    </source>
</evidence>
<sequence length="64" mass="7165">MQSLSFHFGCKPPCAVRLKVLTEQPNTKRLHATPSTSPNFSLIIKRVSRLLCFLTAFFISPVST</sequence>
<accession>A0ACA9KND0</accession>
<gene>
    <name evidence="1" type="ORF">ACOLOM_LOCUS1969</name>
</gene>
<name>A0ACA9KND0_9GLOM</name>